<dbReference type="EMBL" id="JAYLLN010000046">
    <property type="protein sequence ID" value="MEI5986167.1"/>
    <property type="molecule type" value="Genomic_DNA"/>
</dbReference>
<dbReference type="SUPFAM" id="SSF46785">
    <property type="entry name" value="Winged helix' DNA-binding domain"/>
    <property type="match status" value="1"/>
</dbReference>
<sequence>MFSKACEHGLKAMIYIASKSMEGERVKIGEVAEHTGTPEAFTAKVLSTLSRHELLHSIKGPYGGFEMDQQQMHQVRLADIVSAIDGDKLFEGCALGLTTCNEDKPCPMHNSFVQIRTDLKSMMESTSIYDLATGLISGESILIR</sequence>
<gene>
    <name evidence="1" type="ORF">VJ786_14785</name>
</gene>
<dbReference type="InterPro" id="IPR000944">
    <property type="entry name" value="Tscrpt_reg_Rrf2"/>
</dbReference>
<keyword evidence="2" id="KW-1185">Reference proteome</keyword>
<reference evidence="1 2" key="1">
    <citation type="submission" date="2024-01" db="EMBL/GenBank/DDBJ databases">
        <title>Sphingobacterium tenebrionis sp. nov., a novel endophyte isolated from tenebrio molitor intestines.</title>
        <authorList>
            <person name="Zhang C."/>
        </authorList>
    </citation>
    <scope>NUCLEOTIDE SEQUENCE [LARGE SCALE GENOMIC DNA]</scope>
    <source>
        <strain evidence="1 2">PU5-4</strain>
    </source>
</reference>
<dbReference type="PANTHER" id="PTHR33221:SF15">
    <property type="entry name" value="HTH-TYPE TRANSCRIPTIONAL REGULATOR YWGB-RELATED"/>
    <property type="match status" value="1"/>
</dbReference>
<accession>A0ABU8I8V0</accession>
<dbReference type="InterPro" id="IPR036390">
    <property type="entry name" value="WH_DNA-bd_sf"/>
</dbReference>
<proteinExistence type="predicted"/>
<organism evidence="1 2">
    <name type="scientific">Sphingobacterium tenebrionis</name>
    <dbReference type="NCBI Taxonomy" id="3111775"/>
    <lineage>
        <taxon>Bacteria</taxon>
        <taxon>Pseudomonadati</taxon>
        <taxon>Bacteroidota</taxon>
        <taxon>Sphingobacteriia</taxon>
        <taxon>Sphingobacteriales</taxon>
        <taxon>Sphingobacteriaceae</taxon>
        <taxon>Sphingobacterium</taxon>
    </lineage>
</organism>
<evidence type="ECO:0000313" key="2">
    <source>
        <dbReference type="Proteomes" id="UP001363035"/>
    </source>
</evidence>
<dbReference type="PANTHER" id="PTHR33221">
    <property type="entry name" value="WINGED HELIX-TURN-HELIX TRANSCRIPTIONAL REGULATOR, RRF2 FAMILY"/>
    <property type="match status" value="1"/>
</dbReference>
<dbReference type="InterPro" id="IPR036388">
    <property type="entry name" value="WH-like_DNA-bd_sf"/>
</dbReference>
<dbReference type="Pfam" id="PF02082">
    <property type="entry name" value="Rrf2"/>
    <property type="match status" value="1"/>
</dbReference>
<dbReference type="Proteomes" id="UP001363035">
    <property type="component" value="Unassembled WGS sequence"/>
</dbReference>
<dbReference type="Gene3D" id="1.10.10.10">
    <property type="entry name" value="Winged helix-like DNA-binding domain superfamily/Winged helix DNA-binding domain"/>
    <property type="match status" value="1"/>
</dbReference>
<dbReference type="NCBIfam" id="TIGR00738">
    <property type="entry name" value="rrf2_super"/>
    <property type="match status" value="1"/>
</dbReference>
<dbReference type="PROSITE" id="PS51197">
    <property type="entry name" value="HTH_RRF2_2"/>
    <property type="match status" value="1"/>
</dbReference>
<dbReference type="RefSeq" id="WP_336557977.1">
    <property type="nucleotide sequence ID" value="NZ_JAYLLN010000046.1"/>
</dbReference>
<evidence type="ECO:0000313" key="1">
    <source>
        <dbReference type="EMBL" id="MEI5986167.1"/>
    </source>
</evidence>
<name>A0ABU8I8V0_9SPHI</name>
<protein>
    <submittedName>
        <fullName evidence="1">Rrf2 family transcriptional regulator</fullName>
    </submittedName>
</protein>
<comment type="caution">
    <text evidence="1">The sequence shown here is derived from an EMBL/GenBank/DDBJ whole genome shotgun (WGS) entry which is preliminary data.</text>
</comment>